<evidence type="ECO:0000313" key="5">
    <source>
        <dbReference type="Proteomes" id="UP000000314"/>
    </source>
</evidence>
<feature type="region of interest" description="Disordered" evidence="2">
    <location>
        <begin position="1"/>
        <end position="25"/>
    </location>
</feature>
<dbReference type="SUPFAM" id="SSF143437">
    <property type="entry name" value="THUMP domain-like"/>
    <property type="match status" value="1"/>
</dbReference>
<keyword evidence="5" id="KW-1185">Reference proteome</keyword>
<dbReference type="FunCoup" id="C4R073">
    <property type="interactions" value="889"/>
</dbReference>
<dbReference type="OrthoDB" id="367221at2759"/>
<dbReference type="eggNOG" id="KOG3943">
    <property type="taxonomic scope" value="Eukaryota"/>
</dbReference>
<dbReference type="RefSeq" id="XP_002491177.1">
    <property type="nucleotide sequence ID" value="XM_002491132.1"/>
</dbReference>
<dbReference type="STRING" id="644223.C4R073"/>
<proteinExistence type="predicted"/>
<feature type="compositionally biased region" description="Basic residues" evidence="2">
    <location>
        <begin position="1"/>
        <end position="17"/>
    </location>
</feature>
<dbReference type="SMR" id="C4R073"/>
<dbReference type="EMBL" id="FN392320">
    <property type="protein sequence ID" value="CAY68897.1"/>
    <property type="molecule type" value="Genomic_DNA"/>
</dbReference>
<dbReference type="KEGG" id="ppa:PAS_chr2-1_0283"/>
<organism evidence="4 5">
    <name type="scientific">Komagataella phaffii (strain GS115 / ATCC 20864)</name>
    <name type="common">Yeast</name>
    <name type="synonym">Pichia pastoris</name>
    <dbReference type="NCBI Taxonomy" id="644223"/>
    <lineage>
        <taxon>Eukaryota</taxon>
        <taxon>Fungi</taxon>
        <taxon>Dikarya</taxon>
        <taxon>Ascomycota</taxon>
        <taxon>Saccharomycotina</taxon>
        <taxon>Pichiomycetes</taxon>
        <taxon>Pichiales</taxon>
        <taxon>Pichiaceae</taxon>
        <taxon>Komagataella</taxon>
    </lineage>
</organism>
<evidence type="ECO:0000256" key="2">
    <source>
        <dbReference type="SAM" id="MobiDB-lite"/>
    </source>
</evidence>
<dbReference type="GO" id="GO:0003723">
    <property type="term" value="F:RNA binding"/>
    <property type="evidence" value="ECO:0007669"/>
    <property type="project" value="UniProtKB-UniRule"/>
</dbReference>
<dbReference type="OMA" id="MNEKACV"/>
<gene>
    <name evidence="4" type="ordered locus">PAS_chr2-1_0283</name>
</gene>
<name>C4R073_KOMPG</name>
<dbReference type="PANTHER" id="PTHR13452:SF10">
    <property type="entry name" value="THUMP DOMAIN-CONTAINING PROTEIN 1"/>
    <property type="match status" value="1"/>
</dbReference>
<dbReference type="HOGENOM" id="CLU_039352_2_2_1"/>
<feature type="compositionally biased region" description="Basic and acidic residues" evidence="2">
    <location>
        <begin position="75"/>
        <end position="91"/>
    </location>
</feature>
<dbReference type="CDD" id="cd11717">
    <property type="entry name" value="THUMP_THUMPD1_like"/>
    <property type="match status" value="1"/>
</dbReference>
<dbReference type="Gene3D" id="3.30.2300.10">
    <property type="entry name" value="THUMP superfamily"/>
    <property type="match status" value="1"/>
</dbReference>
<dbReference type="Proteomes" id="UP000000314">
    <property type="component" value="Chromosome 2"/>
</dbReference>
<protein>
    <submittedName>
        <fullName evidence="4">tRNA acetyltransferase</fullName>
    </submittedName>
</protein>
<dbReference type="PROSITE" id="PS51165">
    <property type="entry name" value="THUMP"/>
    <property type="match status" value="1"/>
</dbReference>
<dbReference type="SMART" id="SM00981">
    <property type="entry name" value="THUMP"/>
    <property type="match status" value="1"/>
</dbReference>
<dbReference type="GO" id="GO:0051391">
    <property type="term" value="P:tRNA acetylation"/>
    <property type="evidence" value="ECO:0007669"/>
    <property type="project" value="EnsemblFungi"/>
</dbReference>
<keyword evidence="1" id="KW-0694">RNA-binding</keyword>
<feature type="region of interest" description="Disordered" evidence="2">
    <location>
        <begin position="65"/>
        <end position="91"/>
    </location>
</feature>
<dbReference type="InterPro" id="IPR004114">
    <property type="entry name" value="THUMP_dom"/>
</dbReference>
<feature type="domain" description="THUMP" evidence="3">
    <location>
        <begin position="144"/>
        <end position="254"/>
    </location>
</feature>
<evidence type="ECO:0000313" key="4">
    <source>
        <dbReference type="EMBL" id="CAY68897.1"/>
    </source>
</evidence>
<reference evidence="4 5" key="1">
    <citation type="journal article" date="2009" name="Nat. Biotechnol.">
        <title>Genome sequence of the recombinant protein production host Pichia pastoris.</title>
        <authorList>
            <person name="De Schutter K."/>
            <person name="Lin Y.C."/>
            <person name="Tiels P."/>
            <person name="Van Hecke A."/>
            <person name="Glinka S."/>
            <person name="Weber-Lehmann J."/>
            <person name="Rouze P."/>
            <person name="Van de Peer Y."/>
            <person name="Callewaert N."/>
        </authorList>
    </citation>
    <scope>NUCLEOTIDE SEQUENCE [LARGE SCALE GENOMIC DNA]</scope>
    <source>
        <strain evidence="5">GS115 / ATCC 20864</strain>
    </source>
</reference>
<dbReference type="Pfam" id="PF02926">
    <property type="entry name" value="THUMP"/>
    <property type="match status" value="1"/>
</dbReference>
<dbReference type="AlphaFoldDB" id="C4R073"/>
<dbReference type="PANTHER" id="PTHR13452">
    <property type="entry name" value="THUMP DOMAIN CONTAINING PROTEIN 1-RELATED"/>
    <property type="match status" value="1"/>
</dbReference>
<dbReference type="GeneID" id="8198832"/>
<dbReference type="InParanoid" id="C4R073"/>
<evidence type="ECO:0000256" key="1">
    <source>
        <dbReference type="PROSITE-ProRule" id="PRU00529"/>
    </source>
</evidence>
<dbReference type="InterPro" id="IPR040183">
    <property type="entry name" value="THUMPD1-like"/>
</dbReference>
<sequence length="273" mass="31117">MKRKQNGQGKDRKKRYKPGANGIVEPGQYGIFATCVRGKERACLSELTELVLDKVDEYYGEDFYKQQKDEDENKEGETNEQEGKDESAVSIEESIRQELQEMGETKKGNTILINGVELGTECFVFVKMKKPLIPSQFATKLVQELFDNRRKATKFTLRLSPVDGSCSGTLPELTKLAQRLLKPHFHQDKEVQKPLKFAIQVNRRNFSVLEKLDVIKTVASCVGNEGGHKVDLKDYDVLILVECFKNNISMSVLDGKIYDKCKRFNLQEVLNVK</sequence>
<evidence type="ECO:0000259" key="3">
    <source>
        <dbReference type="PROSITE" id="PS51165"/>
    </source>
</evidence>
<accession>C4R073</accession>
<dbReference type="FunFam" id="3.30.2300.10:FF:000001">
    <property type="entry name" value="THUMP domain-containing protein 1"/>
    <property type="match status" value="1"/>
</dbReference>